<comment type="subcellular location">
    <subcellularLocation>
        <location evidence="1">Membrane</location>
        <topology evidence="1">Single-pass type II membrane protein</topology>
    </subcellularLocation>
</comment>
<dbReference type="GO" id="GO:0016020">
    <property type="term" value="C:membrane"/>
    <property type="evidence" value="ECO:0007669"/>
    <property type="project" value="UniProtKB-SubCell"/>
</dbReference>
<protein>
    <recommendedName>
        <fullName evidence="10">Glycosyltransferase family 31 protein</fullName>
    </recommendedName>
</protein>
<keyword evidence="4" id="KW-0735">Signal-anchor</keyword>
<evidence type="ECO:0000256" key="7">
    <source>
        <dbReference type="SAM" id="Phobius"/>
    </source>
</evidence>
<accession>A0A8H4PP36</accession>
<dbReference type="PANTHER" id="PTHR23033:SF40">
    <property type="entry name" value="APPLE DOMAIN-CONTAINING PROTEIN"/>
    <property type="match status" value="1"/>
</dbReference>
<proteinExistence type="inferred from homology"/>
<dbReference type="Proteomes" id="UP000557566">
    <property type="component" value="Unassembled WGS sequence"/>
</dbReference>
<sequence length="537" mass="59531">MGATNYVPLSCRNGMRRFRILQLMLVLSCSAMLGLAIVHIRRLGGRPAVPAFARAGPRAGDGPAHVYNNTLHRPGTEGAVEAQFDFGSPCSRFPNTDGVLLVMKTGASESYDKLPAHLLTSLQCLPDFLLFSDLEQQMGKYHLHDVLDGVADTVKSANKEFALYEAQLSCPVSQKQCTKDLEGAWNLDKYKFINMLVRTWAMRPGRKWYVFAEADSYVFWPNLMLWLRTRAEPDADVYVGNVALANGFPFAHGGSGYVISGQLVKRVVESIPGLATKYDAAAPATCCGDVLMGKALAEVGVTVRHALPMFNGERTNTLPFGEGHWCEPILTLHHMDAEQVGLAWQFEQTRTKTSPIQIRDLYHQFFAPNLVPTRDAWDNLSQDVCYIAPDTKSQDEADQDFKAVQKNQPAKTPVERDAHTSPAACAAVCEAAGLDVPERDWAARTTDDARAELLAELYGAKSAAHDESAAAFHKNRRCFQWRHHRGVCCTAESFKLGRPRRGDDKGGGPWTSGWFVRGINDWIKAKGECDVRWQEPE</sequence>
<dbReference type="OrthoDB" id="414175at2759"/>
<dbReference type="AlphaFoldDB" id="A0A8H4PP36"/>
<keyword evidence="6 7" id="KW-0472">Membrane</keyword>
<evidence type="ECO:0000313" key="8">
    <source>
        <dbReference type="EMBL" id="KAF4508014.1"/>
    </source>
</evidence>
<evidence type="ECO:0000256" key="5">
    <source>
        <dbReference type="ARBA" id="ARBA00022989"/>
    </source>
</evidence>
<evidence type="ECO:0000256" key="2">
    <source>
        <dbReference type="ARBA" id="ARBA00006462"/>
    </source>
</evidence>
<dbReference type="PANTHER" id="PTHR23033">
    <property type="entry name" value="BETA1,3-GALACTOSYLTRANSFERASE"/>
    <property type="match status" value="1"/>
</dbReference>
<keyword evidence="5 7" id="KW-1133">Transmembrane helix</keyword>
<keyword evidence="9" id="KW-1185">Reference proteome</keyword>
<dbReference type="Gene3D" id="3.90.550.50">
    <property type="match status" value="1"/>
</dbReference>
<evidence type="ECO:0008006" key="10">
    <source>
        <dbReference type="Google" id="ProtNLM"/>
    </source>
</evidence>
<evidence type="ECO:0000256" key="4">
    <source>
        <dbReference type="ARBA" id="ARBA00022968"/>
    </source>
</evidence>
<evidence type="ECO:0000313" key="9">
    <source>
        <dbReference type="Proteomes" id="UP000557566"/>
    </source>
</evidence>
<organism evidence="8 9">
    <name type="scientific">Ophiocordyceps sinensis</name>
    <dbReference type="NCBI Taxonomy" id="72228"/>
    <lineage>
        <taxon>Eukaryota</taxon>
        <taxon>Fungi</taxon>
        <taxon>Dikarya</taxon>
        <taxon>Ascomycota</taxon>
        <taxon>Pezizomycotina</taxon>
        <taxon>Sordariomycetes</taxon>
        <taxon>Hypocreomycetidae</taxon>
        <taxon>Hypocreales</taxon>
        <taxon>Ophiocordycipitaceae</taxon>
        <taxon>Ophiocordyceps</taxon>
    </lineage>
</organism>
<dbReference type="InterPro" id="IPR026050">
    <property type="entry name" value="C1GALT1/C1GALT1_chp1"/>
</dbReference>
<feature type="transmembrane region" description="Helical" evidence="7">
    <location>
        <begin position="20"/>
        <end position="40"/>
    </location>
</feature>
<dbReference type="EMBL" id="JAAVMX010000005">
    <property type="protein sequence ID" value="KAF4508014.1"/>
    <property type="molecule type" value="Genomic_DNA"/>
</dbReference>
<keyword evidence="3 7" id="KW-0812">Transmembrane</keyword>
<evidence type="ECO:0000256" key="6">
    <source>
        <dbReference type="ARBA" id="ARBA00023136"/>
    </source>
</evidence>
<comment type="caution">
    <text evidence="8">The sequence shown here is derived from an EMBL/GenBank/DDBJ whole genome shotgun (WGS) entry which is preliminary data.</text>
</comment>
<evidence type="ECO:0000256" key="1">
    <source>
        <dbReference type="ARBA" id="ARBA00004606"/>
    </source>
</evidence>
<comment type="similarity">
    <text evidence="2">Belongs to the glycosyltransferase 31 family. Beta3-Gal-T subfamily.</text>
</comment>
<name>A0A8H4PP36_9HYPO</name>
<reference evidence="8 9" key="1">
    <citation type="journal article" date="2020" name="Genome Biol. Evol.">
        <title>A new high-quality draft genome assembly of the Chinese cordyceps Ophiocordyceps sinensis.</title>
        <authorList>
            <person name="Shu R."/>
            <person name="Zhang J."/>
            <person name="Meng Q."/>
            <person name="Zhang H."/>
            <person name="Zhou G."/>
            <person name="Li M."/>
            <person name="Wu P."/>
            <person name="Zhao Y."/>
            <person name="Chen C."/>
            <person name="Qin Q."/>
        </authorList>
    </citation>
    <scope>NUCLEOTIDE SEQUENCE [LARGE SCALE GENOMIC DNA]</scope>
    <source>
        <strain evidence="8 9">IOZ07</strain>
    </source>
</reference>
<gene>
    <name evidence="8" type="ORF">G6O67_004452</name>
</gene>
<evidence type="ECO:0000256" key="3">
    <source>
        <dbReference type="ARBA" id="ARBA00022692"/>
    </source>
</evidence>